<proteinExistence type="inferred from homology"/>
<dbReference type="RefSeq" id="XP_019621957.1">
    <property type="nucleotide sequence ID" value="XM_019766398.1"/>
</dbReference>
<sequence>MTTAFPYPPRHVVHTSRVPASRIPAPADNMKKQDAQQRLVGNTRSRLEVLQQQYQQKLLREREAKMIEIYEKNQQAALQKVNRQTSLRDFFKERRSLEATKGGAVPSIQHHYKNKVKQQNQFAYKSKQPVWNPTRTRRGPEAERKPWSGINRGNPLQPIQRQAISADDRYRQPDPDGHYETSDDLTSNHSSNPPSDLEDEDVEFKFVPKPPVQQRPGKVRQTRRAVKQDSSRKDVKQFSPEDDGYYSNQQEDSGYSGNPARESDDQPPTNFAKAKLLGKIKQKERDRIASREGTFHSDYGEKESAGDKDQPNEGERKNKRDVLKQQEEELMALLRQRQEELEKLKRENEEAERQEEERKRKEAQRRKRLHEERQRREEELRRLEEEEQKAQEEEENDEQNSSRHDEDEDDWYQNKEKEDEENSLYQNKEKEDDEDSWFQDKEKEEQNFNATYTMKQKEKQVRHEKPKKEHQLPIPDNQKEAKPNEDLAFYIEAAEGSEEVPLNLTPCPNCGRKFAVERLAKHQKACSSMKKRKVMDPTKMRTQGTEMEKYSDPRDKRPEPSSKKADWRKKREDFIQAIRYAKKVAEVEKNGGNVADLPPPPRSENPDYKQCPYCQRKFNETAAERHIPKCKEIKSRPPPMKRR</sequence>
<dbReference type="Gene3D" id="3.30.160.60">
    <property type="entry name" value="Classic Zinc Finger"/>
    <property type="match status" value="1"/>
</dbReference>
<evidence type="ECO:0000256" key="5">
    <source>
        <dbReference type="ARBA" id="ARBA00023054"/>
    </source>
</evidence>
<keyword evidence="9" id="KW-1185">Reference proteome</keyword>
<keyword evidence="3 6" id="KW-0863">Zinc-finger</keyword>
<dbReference type="PANTHER" id="PTHR14649">
    <property type="entry name" value="ZINC FINGER C2HC DOMAIN-CONTAINING PROTEIN 1C"/>
    <property type="match status" value="1"/>
</dbReference>
<feature type="compositionally biased region" description="Basic and acidic residues" evidence="7">
    <location>
        <begin position="369"/>
        <end position="391"/>
    </location>
</feature>
<dbReference type="Proteomes" id="UP000515135">
    <property type="component" value="Unplaced"/>
</dbReference>
<evidence type="ECO:0000256" key="4">
    <source>
        <dbReference type="ARBA" id="ARBA00022833"/>
    </source>
</evidence>
<keyword evidence="5" id="KW-0175">Coiled coil</keyword>
<evidence type="ECO:0000256" key="7">
    <source>
        <dbReference type="SAM" id="MobiDB-lite"/>
    </source>
</evidence>
<dbReference type="OrthoDB" id="10255185at2759"/>
<feature type="compositionally biased region" description="Polar residues" evidence="7">
    <location>
        <begin position="117"/>
        <end position="134"/>
    </location>
</feature>
<evidence type="ECO:0000256" key="3">
    <source>
        <dbReference type="ARBA" id="ARBA00022771"/>
    </source>
</evidence>
<dbReference type="GO" id="GO:0008270">
    <property type="term" value="F:zinc ion binding"/>
    <property type="evidence" value="ECO:0007669"/>
    <property type="project" value="UniProtKB-KW"/>
</dbReference>
<feature type="compositionally biased region" description="Basic and acidic residues" evidence="7">
    <location>
        <begin position="166"/>
        <end position="181"/>
    </location>
</feature>
<protein>
    <submittedName>
        <fullName evidence="10 11">Stress response protein NST1-like</fullName>
    </submittedName>
</protein>
<comment type="similarity">
    <text evidence="1">Belongs to the ZC2HC1 family.</text>
</comment>
<evidence type="ECO:0000313" key="11">
    <source>
        <dbReference type="RefSeq" id="XP_019621957.1"/>
    </source>
</evidence>
<name>A0A6P4XZ87_BRABE</name>
<keyword evidence="2" id="KW-0479">Metal-binding</keyword>
<evidence type="ECO:0000259" key="8">
    <source>
        <dbReference type="PROSITE" id="PS52027"/>
    </source>
</evidence>
<organism evidence="9 10">
    <name type="scientific">Branchiostoma belcheri</name>
    <name type="common">Amphioxus</name>
    <dbReference type="NCBI Taxonomy" id="7741"/>
    <lineage>
        <taxon>Eukaryota</taxon>
        <taxon>Metazoa</taxon>
        <taxon>Chordata</taxon>
        <taxon>Cephalochordata</taxon>
        <taxon>Leptocardii</taxon>
        <taxon>Amphioxiformes</taxon>
        <taxon>Branchiostomatidae</taxon>
        <taxon>Branchiostoma</taxon>
    </lineage>
</organism>
<keyword evidence="4" id="KW-0862">Zinc</keyword>
<feature type="compositionally biased region" description="Polar residues" evidence="7">
    <location>
        <begin position="246"/>
        <end position="256"/>
    </location>
</feature>
<feature type="compositionally biased region" description="Basic and acidic residues" evidence="7">
    <location>
        <begin position="226"/>
        <end position="236"/>
    </location>
</feature>
<dbReference type="KEGG" id="bbel:109468152"/>
<reference evidence="10 11" key="1">
    <citation type="submission" date="2025-04" db="UniProtKB">
        <authorList>
            <consortium name="RefSeq"/>
        </authorList>
    </citation>
    <scope>IDENTIFICATION</scope>
    <source>
        <tissue evidence="10 11">Gonad</tissue>
    </source>
</reference>
<feature type="region of interest" description="Disordered" evidence="7">
    <location>
        <begin position="588"/>
        <end position="610"/>
    </location>
</feature>
<feature type="region of interest" description="Disordered" evidence="7">
    <location>
        <begin position="525"/>
        <end position="570"/>
    </location>
</feature>
<evidence type="ECO:0000256" key="1">
    <source>
        <dbReference type="ARBA" id="ARBA00010843"/>
    </source>
</evidence>
<gene>
    <name evidence="10 11" type="primary">LOC109468152</name>
</gene>
<evidence type="ECO:0000256" key="2">
    <source>
        <dbReference type="ARBA" id="ARBA00022723"/>
    </source>
</evidence>
<evidence type="ECO:0000313" key="10">
    <source>
        <dbReference type="RefSeq" id="XP_019621955.1"/>
    </source>
</evidence>
<dbReference type="RefSeq" id="XP_019621955.1">
    <property type="nucleotide sequence ID" value="XM_019766396.1"/>
</dbReference>
<dbReference type="Pfam" id="PF13913">
    <property type="entry name" value="zf-C2HC_2"/>
    <property type="match status" value="2"/>
</dbReference>
<dbReference type="PROSITE" id="PS52027">
    <property type="entry name" value="ZF_C2HC_C3H"/>
    <property type="match status" value="2"/>
</dbReference>
<feature type="domain" description="C2HC/C3H-type" evidence="8">
    <location>
        <begin position="607"/>
        <end position="636"/>
    </location>
</feature>
<evidence type="ECO:0000313" key="9">
    <source>
        <dbReference type="Proteomes" id="UP000515135"/>
    </source>
</evidence>
<dbReference type="GeneID" id="109468152"/>
<feature type="compositionally biased region" description="Polar residues" evidence="7">
    <location>
        <begin position="184"/>
        <end position="194"/>
    </location>
</feature>
<feature type="compositionally biased region" description="Basic and acidic residues" evidence="7">
    <location>
        <begin position="336"/>
        <end position="348"/>
    </location>
</feature>
<accession>A0A6P4XZ87</accession>
<feature type="compositionally biased region" description="Basic and acidic residues" evidence="7">
    <location>
        <begin position="455"/>
        <end position="484"/>
    </location>
</feature>
<feature type="region of interest" description="Disordered" evidence="7">
    <location>
        <begin position="116"/>
        <end position="484"/>
    </location>
</feature>
<feature type="compositionally biased region" description="Basic and acidic residues" evidence="7">
    <location>
        <begin position="546"/>
        <end position="570"/>
    </location>
</feature>
<feature type="domain" description="C2HC/C3H-type" evidence="8">
    <location>
        <begin position="503"/>
        <end position="532"/>
    </location>
</feature>
<dbReference type="PANTHER" id="PTHR14649:SF1">
    <property type="entry name" value="ZINC FINGER C2HC DOMAIN-CONTAINING PROTEIN 1C"/>
    <property type="match status" value="1"/>
</dbReference>
<dbReference type="AlphaFoldDB" id="A0A6P4XZ87"/>
<dbReference type="InterPro" id="IPR026104">
    <property type="entry name" value="ZNF_C2HC_dom_1C"/>
</dbReference>
<evidence type="ECO:0000256" key="6">
    <source>
        <dbReference type="PROSITE-ProRule" id="PRU01371"/>
    </source>
</evidence>
<dbReference type="InterPro" id="IPR049899">
    <property type="entry name" value="Znf_C2HC_C3H"/>
</dbReference>
<feature type="compositionally biased region" description="Basic and acidic residues" evidence="7">
    <location>
        <begin position="281"/>
        <end position="327"/>
    </location>
</feature>